<evidence type="ECO:0000313" key="1">
    <source>
        <dbReference type="EMBL" id="MFC6043710.1"/>
    </source>
</evidence>
<protein>
    <submittedName>
        <fullName evidence="1">DUF4192 domain-containing protein</fullName>
    </submittedName>
</protein>
<gene>
    <name evidence="1" type="ORF">ACFPYL_11520</name>
</gene>
<dbReference type="Pfam" id="PF13830">
    <property type="entry name" value="DUF4192"/>
    <property type="match status" value="1"/>
</dbReference>
<proteinExistence type="predicted"/>
<reference evidence="2" key="1">
    <citation type="journal article" date="2019" name="Int. J. Syst. Evol. Microbiol.">
        <title>The Global Catalogue of Microorganisms (GCM) 10K type strain sequencing project: providing services to taxonomists for standard genome sequencing and annotation.</title>
        <authorList>
            <consortium name="The Broad Institute Genomics Platform"/>
            <consortium name="The Broad Institute Genome Sequencing Center for Infectious Disease"/>
            <person name="Wu L."/>
            <person name="Ma J."/>
        </authorList>
    </citation>
    <scope>NUCLEOTIDE SEQUENCE [LARGE SCALE GENOMIC DNA]</scope>
    <source>
        <strain evidence="2">CCUG 54522</strain>
    </source>
</reference>
<dbReference type="EMBL" id="JBHSRJ010000004">
    <property type="protein sequence ID" value="MFC6043710.1"/>
    <property type="molecule type" value="Genomic_DNA"/>
</dbReference>
<accession>A0ABW1LJY0</accession>
<evidence type="ECO:0000313" key="2">
    <source>
        <dbReference type="Proteomes" id="UP001596135"/>
    </source>
</evidence>
<keyword evidence="2" id="KW-1185">Reference proteome</keyword>
<organism evidence="1 2">
    <name type="scientific">Nocardioides hankookensis</name>
    <dbReference type="NCBI Taxonomy" id="443157"/>
    <lineage>
        <taxon>Bacteria</taxon>
        <taxon>Bacillati</taxon>
        <taxon>Actinomycetota</taxon>
        <taxon>Actinomycetes</taxon>
        <taxon>Propionibacteriales</taxon>
        <taxon>Nocardioidaceae</taxon>
        <taxon>Nocardioides</taxon>
    </lineage>
</organism>
<comment type="caution">
    <text evidence="1">The sequence shown here is derived from an EMBL/GenBank/DDBJ whole genome shotgun (WGS) entry which is preliminary data.</text>
</comment>
<dbReference type="InterPro" id="IPR025447">
    <property type="entry name" value="DUF4192"/>
</dbReference>
<dbReference type="RefSeq" id="WP_379153997.1">
    <property type="nucleotide sequence ID" value="NZ_JBHSRJ010000004.1"/>
</dbReference>
<name>A0ABW1LJY0_9ACTN</name>
<sequence length="324" mass="35181">MTADQTSPTTTLTARTPEDVLAVVPVVLGFEPTESMVMLTFGSDPPFHARVDLPDDEGDVAEMTAMLVAPAREHRVPRAFLLVYSERDRLADRALGATARALQRAGIEVIDGLRTDGSRWWPVPSRPSLPADGVPYDLSAHPFAAQAVYDGRVVHASRERLAQSIAADPVLVGRVVPALAALTGDPPPALDEGRWVRELVVRHVASRTVPDDADLARLLRGMLDVRVRDAAWSPLRRDRSREHVELWSDVVRRAPDPLVPAPAALLAFAAWQAGQGALAWCAVDRCVDVDPGYSLAGLVAELLTRAVPPDTWEGEFDWTVGLGR</sequence>
<dbReference type="Proteomes" id="UP001596135">
    <property type="component" value="Unassembled WGS sequence"/>
</dbReference>